<evidence type="ECO:0000313" key="2">
    <source>
        <dbReference type="Proteomes" id="UP000264208"/>
    </source>
</evidence>
<sequence length="83" mass="9257">MVKATICIEGEANSIINIVKAAKGFKDKSQVINYIVLEYAEEILDKESFNEKFIQSVLANKNGDHSERIDITSEAARKELLGL</sequence>
<name>A0A2Z5PRS8_METMI</name>
<dbReference type="KEGG" id="mmak:MMKA1_p-00040"/>
<evidence type="ECO:0008006" key="3">
    <source>
        <dbReference type="Google" id="ProtNLM"/>
    </source>
</evidence>
<dbReference type="EMBL" id="AP011527">
    <property type="protein sequence ID" value="BAP62077.1"/>
    <property type="molecule type" value="Genomic_DNA"/>
</dbReference>
<dbReference type="AlphaFoldDB" id="A0A2Z5PRS8"/>
<accession>A0A2Z5PRS8</accession>
<dbReference type="RefSeq" id="WP_146778526.1">
    <property type="nucleotide sequence ID" value="NZ_AP011527.1"/>
</dbReference>
<dbReference type="GeneID" id="41280373"/>
<protein>
    <recommendedName>
        <fullName evidence="3">Antitoxin</fullName>
    </recommendedName>
</protein>
<organism evidence="1 2">
    <name type="scientific">Methanococcus maripaludis KA1</name>
    <dbReference type="NCBI Taxonomy" id="637914"/>
    <lineage>
        <taxon>Archaea</taxon>
        <taxon>Methanobacteriati</taxon>
        <taxon>Methanobacteriota</taxon>
        <taxon>Methanomada group</taxon>
        <taxon>Methanococci</taxon>
        <taxon>Methanococcales</taxon>
        <taxon>Methanococcaceae</taxon>
        <taxon>Methanococcus</taxon>
    </lineage>
</organism>
<gene>
    <name evidence="1" type="ORF">MMKA1_p-00040</name>
</gene>
<dbReference type="Proteomes" id="UP000264208">
    <property type="component" value="Plasmid pMMKA1"/>
</dbReference>
<proteinExistence type="predicted"/>
<geneLocation type="plasmid" evidence="2">
    <name>pmmka1 dna</name>
</geneLocation>
<reference evidence="1 2" key="1">
    <citation type="submission" date="2009-06" db="EMBL/GenBank/DDBJ databases">
        <title>Molecular Evidence for Microbiologically Influenced Corrosion from genome of Methanogen.</title>
        <authorList>
            <person name="Ito N."/>
            <person name="Tsurumaru H."/>
            <person name="Shimizu A."/>
            <person name="Harada T."/>
            <person name="Hosoyama A."/>
            <person name="Horikawa H."/>
            <person name="Wakai S."/>
            <person name="Sasaki K."/>
            <person name="Nishijima K."/>
            <person name="Ataku H."/>
            <person name="Yamazaki J."/>
            <person name="Mise M."/>
            <person name="Yamazaki S."/>
            <person name="Tanikawa S."/>
            <person name="Harayama S."/>
            <person name="Fujita N."/>
        </authorList>
    </citation>
    <scope>NUCLEOTIDE SEQUENCE [LARGE SCALE GENOMIC DNA]</scope>
    <source>
        <strain evidence="2">KA1 ( NBRC 102054)</strain>
        <plasmid evidence="2">pmmka1 dna</plasmid>
    </source>
</reference>
<keyword evidence="1" id="KW-0614">Plasmid</keyword>
<evidence type="ECO:0000313" key="1">
    <source>
        <dbReference type="EMBL" id="BAP62077.1"/>
    </source>
</evidence>